<dbReference type="InterPro" id="IPR038410">
    <property type="entry name" value="GxGYxYP_C_sf"/>
</dbReference>
<dbReference type="Pfam" id="PF03422">
    <property type="entry name" value="CBM_6"/>
    <property type="match status" value="2"/>
</dbReference>
<dbReference type="GO" id="GO:0030246">
    <property type="term" value="F:carbohydrate binding"/>
    <property type="evidence" value="ECO:0007669"/>
    <property type="project" value="InterPro"/>
</dbReference>
<evidence type="ECO:0000313" key="3">
    <source>
        <dbReference type="EMBL" id="PZF80042.1"/>
    </source>
</evidence>
<dbReference type="Gene3D" id="2.60.120.260">
    <property type="entry name" value="Galactose-binding domain-like"/>
    <property type="match status" value="2"/>
</dbReference>
<keyword evidence="4" id="KW-1185">Reference proteome</keyword>
<proteinExistence type="predicted"/>
<feature type="domain" description="CBM6" evidence="2">
    <location>
        <begin position="703"/>
        <end position="828"/>
    </location>
</feature>
<dbReference type="PANTHER" id="PTHR37321">
    <property type="entry name" value="EXPORTED PROTEIN-RELATED"/>
    <property type="match status" value="1"/>
</dbReference>
<dbReference type="Gene3D" id="3.20.20.490">
    <property type="entry name" value="GxGYxYP glycoside hydrolase, C-terminal domain"/>
    <property type="match status" value="1"/>
</dbReference>
<protein>
    <recommendedName>
        <fullName evidence="2">CBM6 domain-containing protein</fullName>
    </recommendedName>
</protein>
<organism evidence="3 4">
    <name type="scientific">Jiangella anatolica</name>
    <dbReference type="NCBI Taxonomy" id="2670374"/>
    <lineage>
        <taxon>Bacteria</taxon>
        <taxon>Bacillati</taxon>
        <taxon>Actinomycetota</taxon>
        <taxon>Actinomycetes</taxon>
        <taxon>Jiangellales</taxon>
        <taxon>Jiangellaceae</taxon>
        <taxon>Jiangella</taxon>
    </lineage>
</organism>
<feature type="signal peptide" evidence="1">
    <location>
        <begin position="1"/>
        <end position="29"/>
    </location>
</feature>
<feature type="chain" id="PRO_5015854607" description="CBM6 domain-containing protein" evidence="1">
    <location>
        <begin position="30"/>
        <end position="828"/>
    </location>
</feature>
<evidence type="ECO:0000313" key="4">
    <source>
        <dbReference type="Proteomes" id="UP000248764"/>
    </source>
</evidence>
<dbReference type="RefSeq" id="WP_111257936.1">
    <property type="nucleotide sequence ID" value="NZ_POTW01000103.1"/>
</dbReference>
<dbReference type="InterPro" id="IPR005084">
    <property type="entry name" value="CBM6"/>
</dbReference>
<evidence type="ECO:0000259" key="2">
    <source>
        <dbReference type="PROSITE" id="PS51175"/>
    </source>
</evidence>
<dbReference type="Proteomes" id="UP000248764">
    <property type="component" value="Unassembled WGS sequence"/>
</dbReference>
<name>A0A2W2B222_9ACTN</name>
<dbReference type="InterPro" id="IPR025832">
    <property type="entry name" value="GxGYxYP_C"/>
</dbReference>
<sequence length="828" mass="85763">MKRLASFAAVFAALAMVVLNLGFAPVAAAYDPKLPKMPPATSVVVLDLSKDKSEHSWETTEALLAITTIQGIVNRTSSTKIYLVNAPQKWTGVWNPAPTDQWALDDGLVPVPKTYPVLDQTKRFPVLSYLAQNYGSFLDGKILYPSLSTSVNDSAVMAAITAAAQEDAIPLSSAIESYLAAEGRTYPQIADTRGFTSEVAAFDWARANYLQADTTRSFVAKHGFKYWGGGPALVPMSFDYFVASKAFIYSLDANVPAERAAVGNLLNTTNYPAGTPVLGEINGELSELHEISDRGYLFIFLDGANYSVHSSFASDPAAITAPAAPVASPVAGNGAYVAFYVTDGDNVSISAYNHHNHWRNSPDKGEVPIGWSLPPILLDLYPKKLQWFSANNYGNAYEIVANYNDGSAPNTAAGATAFAATYKDYIDNSNGLFRSMNYFDTSTAGNSVVSAIDPDFAIRGYQGATNGNPVTWSLVGQIPNTTISGATQNVATPQEIANAAKYVVDSTPAGTPAFVVVAIGDGGHSGDPAADAAAAVDLLLANSNGRDYHFMRPVDLAATWKAYNAPSAGSEREAESGTLTGGAAVYSNSAASGGQIVGSFYQGGAISLANVATSSSVQVRYANGSTVTGRTSLYVNGVDVAQVSLPPTGSWDTFATVTVNAALSGAVKLQIDPDDGAAMGGSFITAGNIDKLTFSGSGTGGPSNLEAEAATLAGGPAVYSNGSASGGQIVGSFYQGGSLTFPAVASGSTLAVHYANGSTITGKASLYRNGVDVAQISLPPTGSWDTFGTATVSTAISGTLKLQIDPDDGAAMGGSFITAGNIDKIAIS</sequence>
<gene>
    <name evidence="3" type="ORF">C1I92_28060</name>
</gene>
<dbReference type="EMBL" id="POTW01000103">
    <property type="protein sequence ID" value="PZF80042.1"/>
    <property type="molecule type" value="Genomic_DNA"/>
</dbReference>
<dbReference type="PROSITE" id="PS51175">
    <property type="entry name" value="CBM6"/>
    <property type="match status" value="2"/>
</dbReference>
<accession>A0A2W2B222</accession>
<evidence type="ECO:0000256" key="1">
    <source>
        <dbReference type="SAM" id="SignalP"/>
    </source>
</evidence>
<dbReference type="PANTHER" id="PTHR37321:SF1">
    <property type="entry name" value="EXPORTED PROTEIN"/>
    <property type="match status" value="1"/>
</dbReference>
<comment type="caution">
    <text evidence="3">The sequence shown here is derived from an EMBL/GenBank/DDBJ whole genome shotgun (WGS) entry which is preliminary data.</text>
</comment>
<dbReference type="Pfam" id="PF14323">
    <property type="entry name" value="GxGYxYP_C"/>
    <property type="match status" value="1"/>
</dbReference>
<keyword evidence="1" id="KW-0732">Signal</keyword>
<dbReference type="InterPro" id="IPR008979">
    <property type="entry name" value="Galactose-bd-like_sf"/>
</dbReference>
<dbReference type="AlphaFoldDB" id="A0A2W2B222"/>
<reference evidence="3 4" key="1">
    <citation type="submission" date="2018-01" db="EMBL/GenBank/DDBJ databases">
        <title>Draft genome sequence of Jiangella sp. GTF31.</title>
        <authorList>
            <person name="Sahin N."/>
            <person name="Ay H."/>
            <person name="Saygin H."/>
        </authorList>
    </citation>
    <scope>NUCLEOTIDE SEQUENCE [LARGE SCALE GENOMIC DNA]</scope>
    <source>
        <strain evidence="3 4">GTF31</strain>
    </source>
</reference>
<feature type="domain" description="CBM6" evidence="2">
    <location>
        <begin position="570"/>
        <end position="695"/>
    </location>
</feature>
<dbReference type="SUPFAM" id="SSF49785">
    <property type="entry name" value="Galactose-binding domain-like"/>
    <property type="match status" value="2"/>
</dbReference>